<dbReference type="EMBL" id="JAPHNL010000002">
    <property type="protein sequence ID" value="MCX3058384.1"/>
    <property type="molecule type" value="Genomic_DNA"/>
</dbReference>
<evidence type="ECO:0000256" key="1">
    <source>
        <dbReference type="SAM" id="Phobius"/>
    </source>
</evidence>
<dbReference type="Proteomes" id="UP001163064">
    <property type="component" value="Unassembled WGS sequence"/>
</dbReference>
<evidence type="ECO:0008006" key="4">
    <source>
        <dbReference type="Google" id="ProtNLM"/>
    </source>
</evidence>
<name>A0ABT3TMW7_9ACTN</name>
<keyword evidence="1" id="KW-0472">Membrane</keyword>
<sequence>MRHDLRPGRLVAGLALILTAVVYFGDAGDAWQSPWWVAFPLVGGGLVVAGVVGVIARSARRRPESTPPADRNRAT</sequence>
<comment type="caution">
    <text evidence="2">The sequence shown here is derived from an EMBL/GenBank/DDBJ whole genome shotgun (WGS) entry which is preliminary data.</text>
</comment>
<accession>A0ABT3TMW7</accession>
<feature type="transmembrane region" description="Helical" evidence="1">
    <location>
        <begin position="37"/>
        <end position="56"/>
    </location>
</feature>
<keyword evidence="1" id="KW-0812">Transmembrane</keyword>
<proteinExistence type="predicted"/>
<keyword evidence="3" id="KW-1185">Reference proteome</keyword>
<evidence type="ECO:0000313" key="2">
    <source>
        <dbReference type="EMBL" id="MCX3058384.1"/>
    </source>
</evidence>
<dbReference type="RefSeq" id="WP_266595355.1">
    <property type="nucleotide sequence ID" value="NZ_JAPHNL010000002.1"/>
</dbReference>
<protein>
    <recommendedName>
        <fullName evidence="4">Integral membrane protein</fullName>
    </recommendedName>
</protein>
<gene>
    <name evidence="2" type="ORF">OFY01_01070</name>
</gene>
<organism evidence="2 3">
    <name type="scientific">Streptomyces beihaiensis</name>
    <dbReference type="NCBI Taxonomy" id="2984495"/>
    <lineage>
        <taxon>Bacteria</taxon>
        <taxon>Bacillati</taxon>
        <taxon>Actinomycetota</taxon>
        <taxon>Actinomycetes</taxon>
        <taxon>Kitasatosporales</taxon>
        <taxon>Streptomycetaceae</taxon>
        <taxon>Streptomyces</taxon>
    </lineage>
</organism>
<evidence type="ECO:0000313" key="3">
    <source>
        <dbReference type="Proteomes" id="UP001163064"/>
    </source>
</evidence>
<reference evidence="2" key="1">
    <citation type="submission" date="2022-10" db="EMBL/GenBank/DDBJ databases">
        <title>Streptomyces beihaiensis sp. nov., a chitin degrading actinobacterium, isolated from shrimp pond soil.</title>
        <authorList>
            <person name="Xie J."/>
            <person name="Shen N."/>
        </authorList>
    </citation>
    <scope>NUCLEOTIDE SEQUENCE</scope>
    <source>
        <strain evidence="2">GXMU-J5</strain>
    </source>
</reference>
<keyword evidence="1" id="KW-1133">Transmembrane helix</keyword>